<dbReference type="Proteomes" id="UP001221413">
    <property type="component" value="Unassembled WGS sequence"/>
</dbReference>
<proteinExistence type="predicted"/>
<dbReference type="AlphaFoldDB" id="A0AAD6J6X1"/>
<gene>
    <name evidence="2" type="ORF">Dda_0813</name>
</gene>
<organism evidence="2 3">
    <name type="scientific">Drechslerella dactyloides</name>
    <name type="common">Nematode-trapping fungus</name>
    <name type="synonym">Arthrobotrys dactyloides</name>
    <dbReference type="NCBI Taxonomy" id="74499"/>
    <lineage>
        <taxon>Eukaryota</taxon>
        <taxon>Fungi</taxon>
        <taxon>Dikarya</taxon>
        <taxon>Ascomycota</taxon>
        <taxon>Pezizomycotina</taxon>
        <taxon>Orbiliomycetes</taxon>
        <taxon>Orbiliales</taxon>
        <taxon>Orbiliaceae</taxon>
        <taxon>Drechslerella</taxon>
    </lineage>
</organism>
<reference evidence="2" key="1">
    <citation type="submission" date="2023-01" db="EMBL/GenBank/DDBJ databases">
        <title>The chitinases involved in constricting ring structure development in the nematode-trapping fungus Drechslerella dactyloides.</title>
        <authorList>
            <person name="Wang R."/>
            <person name="Zhang L."/>
            <person name="Tang P."/>
            <person name="Li S."/>
            <person name="Liang L."/>
        </authorList>
    </citation>
    <scope>NUCLEOTIDE SEQUENCE</scope>
    <source>
        <strain evidence="2">YMF1.00031</strain>
    </source>
</reference>
<protein>
    <submittedName>
        <fullName evidence="2">Uncharacterized protein</fullName>
    </submittedName>
</protein>
<feature type="compositionally biased region" description="Polar residues" evidence="1">
    <location>
        <begin position="500"/>
        <end position="512"/>
    </location>
</feature>
<dbReference type="EMBL" id="JAQGDS010000001">
    <property type="protein sequence ID" value="KAJ6264664.1"/>
    <property type="molecule type" value="Genomic_DNA"/>
</dbReference>
<name>A0AAD6J6X1_DREDA</name>
<evidence type="ECO:0000256" key="1">
    <source>
        <dbReference type="SAM" id="MobiDB-lite"/>
    </source>
</evidence>
<evidence type="ECO:0000313" key="2">
    <source>
        <dbReference type="EMBL" id="KAJ6264664.1"/>
    </source>
</evidence>
<feature type="compositionally biased region" description="Low complexity" evidence="1">
    <location>
        <begin position="32"/>
        <end position="49"/>
    </location>
</feature>
<accession>A0AAD6J6X1</accession>
<comment type="caution">
    <text evidence="2">The sequence shown here is derived from an EMBL/GenBank/DDBJ whole genome shotgun (WGS) entry which is preliminary data.</text>
</comment>
<sequence length="559" mass="62900">MLLKETRHRRIRSVVLRQLPNLQSLDPATDVTSSPAASTTIAASSTDPSHPVEESSQARPLRDADPRCPLSAPTPGRVPASHSSTSITASNEEAVLEAAMVFGSSLFTGRFRPKPLPGTALYSTTTNRSGPVLKYDDQSGALYTEALYKSPSAALSLLDQPGPVAREALLRRYRRTNPERQDKTLFNHCRQIVLQHAESLTPDVLIYLPWRYGKILWEDLIHCTADSFAIFRNFCEVYGHEPDFHPGQTGLCSVGSWALESRRLKLPMSESIPWTPIYIPSLTTPSMAWIVNLVITGQFDVWELKELNGLTNLVSLSLSFSTNQARSRPLGRVFRSWVTNKDRLDNLRVLSFVNLPEVTFTDESKVLTILDGLPKLKLIELLASGRRNKDPKNRCELLYKDSFGIEHCDTWQAFCGSSKCRSCRKNAADDDILAQISKPIPHRDGQEGGHRVAIKMRQVVDFLIEKEKMVDGKRRVIVDVAKDSSKQKIHRRISFFRRNIPSSQTPSDNMQQKVEKKKRRLSDSEADEGVVPPKRKPDRAYKVKASKRQDIGSLLDSFR</sequence>
<keyword evidence="3" id="KW-1185">Reference proteome</keyword>
<evidence type="ECO:0000313" key="3">
    <source>
        <dbReference type="Proteomes" id="UP001221413"/>
    </source>
</evidence>
<feature type="compositionally biased region" description="Basic residues" evidence="1">
    <location>
        <begin position="533"/>
        <end position="546"/>
    </location>
</feature>
<feature type="region of interest" description="Disordered" evidence="1">
    <location>
        <begin position="25"/>
        <end position="87"/>
    </location>
</feature>
<feature type="region of interest" description="Disordered" evidence="1">
    <location>
        <begin position="499"/>
        <end position="559"/>
    </location>
</feature>